<evidence type="ECO:0000256" key="1">
    <source>
        <dbReference type="SAM" id="MobiDB-lite"/>
    </source>
</evidence>
<accession>A0A0C2TU41</accession>
<keyword evidence="3" id="KW-1185">Reference proteome</keyword>
<dbReference type="InParanoid" id="A0A0C2TU41"/>
<name>A0A0C2TU41_AMAMK</name>
<organism evidence="2 3">
    <name type="scientific">Amanita muscaria (strain Koide BX008)</name>
    <dbReference type="NCBI Taxonomy" id="946122"/>
    <lineage>
        <taxon>Eukaryota</taxon>
        <taxon>Fungi</taxon>
        <taxon>Dikarya</taxon>
        <taxon>Basidiomycota</taxon>
        <taxon>Agaricomycotina</taxon>
        <taxon>Agaricomycetes</taxon>
        <taxon>Agaricomycetidae</taxon>
        <taxon>Agaricales</taxon>
        <taxon>Pluteineae</taxon>
        <taxon>Amanitaceae</taxon>
        <taxon>Amanita</taxon>
    </lineage>
</organism>
<dbReference type="AlphaFoldDB" id="A0A0C2TU41"/>
<protein>
    <submittedName>
        <fullName evidence="2">Uncharacterized protein</fullName>
    </submittedName>
</protein>
<dbReference type="HOGENOM" id="CLU_1937587_0_0_1"/>
<dbReference type="Proteomes" id="UP000054549">
    <property type="component" value="Unassembled WGS sequence"/>
</dbReference>
<evidence type="ECO:0000313" key="3">
    <source>
        <dbReference type="Proteomes" id="UP000054549"/>
    </source>
</evidence>
<reference evidence="2 3" key="1">
    <citation type="submission" date="2014-04" db="EMBL/GenBank/DDBJ databases">
        <title>Evolutionary Origins and Diversification of the Mycorrhizal Mutualists.</title>
        <authorList>
            <consortium name="DOE Joint Genome Institute"/>
            <consortium name="Mycorrhizal Genomics Consortium"/>
            <person name="Kohler A."/>
            <person name="Kuo A."/>
            <person name="Nagy L.G."/>
            <person name="Floudas D."/>
            <person name="Copeland A."/>
            <person name="Barry K.W."/>
            <person name="Cichocki N."/>
            <person name="Veneault-Fourrey C."/>
            <person name="LaButti K."/>
            <person name="Lindquist E.A."/>
            <person name="Lipzen A."/>
            <person name="Lundell T."/>
            <person name="Morin E."/>
            <person name="Murat C."/>
            <person name="Riley R."/>
            <person name="Ohm R."/>
            <person name="Sun H."/>
            <person name="Tunlid A."/>
            <person name="Henrissat B."/>
            <person name="Grigoriev I.V."/>
            <person name="Hibbett D.S."/>
            <person name="Martin F."/>
        </authorList>
    </citation>
    <scope>NUCLEOTIDE SEQUENCE [LARGE SCALE GENOMIC DNA]</scope>
    <source>
        <strain evidence="2 3">Koide BX008</strain>
    </source>
</reference>
<sequence length="130" mass="13757">MAGDECWKGGSQKTVSPGKNKVLSPGPCPTVLATSKSLSLTAPSPSVSPSVSASPQGPRALRLALRRACTLGSKVSVPLPEPAKSARKFFRREATRLWALSLRDLPASRVRRIALLLSASACDHTVRQTP</sequence>
<evidence type="ECO:0000313" key="2">
    <source>
        <dbReference type="EMBL" id="KIL70834.1"/>
    </source>
</evidence>
<feature type="region of interest" description="Disordered" evidence="1">
    <location>
        <begin position="1"/>
        <end position="27"/>
    </location>
</feature>
<proteinExistence type="predicted"/>
<gene>
    <name evidence="2" type="ORF">M378DRAFT_493772</name>
</gene>
<dbReference type="EMBL" id="KN818223">
    <property type="protein sequence ID" value="KIL70834.1"/>
    <property type="molecule type" value="Genomic_DNA"/>
</dbReference>